<evidence type="ECO:0000256" key="1">
    <source>
        <dbReference type="ARBA" id="ARBA00010954"/>
    </source>
</evidence>
<accession>W5NDF0</accession>
<dbReference type="FunCoup" id="W5NDF0">
    <property type="interactions" value="359"/>
</dbReference>
<keyword evidence="3" id="KW-1185">Reference proteome</keyword>
<proteinExistence type="inferred from homology"/>
<protein>
    <submittedName>
        <fullName evidence="2">T-complex 11, testis-specific-like 2</fullName>
    </submittedName>
</protein>
<dbReference type="GO" id="GO:0007165">
    <property type="term" value="P:signal transduction"/>
    <property type="evidence" value="ECO:0000318"/>
    <property type="project" value="GO_Central"/>
</dbReference>
<dbReference type="HOGENOM" id="CLU_026469_0_0_1"/>
<dbReference type="InterPro" id="IPR008862">
    <property type="entry name" value="Tcp11"/>
</dbReference>
<dbReference type="GeneTree" id="ENSGT00940000157835"/>
<name>W5NDF0_LEPOC</name>
<dbReference type="Pfam" id="PF05794">
    <property type="entry name" value="Tcp11"/>
    <property type="match status" value="1"/>
</dbReference>
<sequence>QTLLSFLNPGANRLRNLICEVLDMDLIRQQVDNEALDIRALADYIVFIMGKLCAPVRDEEVRKLKENSGSVVSLFREIFRVLDLMKMDMVNYTIQSLRPQLQYHSIEYERAKFQSIVEKTPSALDHTTEWIKETIEELMSAKPVATQESGPPKATSAIPSPIVVLNTGYVKLLSWDYRKRALPETLMTDEVRLRELQQRLGLLKAVACVLLVVYNTVGGSVSGLPALADRLKRIASILLEGMHSPSFNMTEALENVSTQICSELNKSLSERGYPALPAEVQLSLKGQICSITEENNPISSLIDERVQLYFGRFLCTPNSHPAPPTVPGGLSFVQPELAELGAHFARVVRFNMQVYSPFYTGIMRKLLFSAAPGPAAAGAAQAPVATG</sequence>
<dbReference type="EMBL" id="AHAT01025561">
    <property type="status" value="NOT_ANNOTATED_CDS"/>
    <property type="molecule type" value="Genomic_DNA"/>
</dbReference>
<dbReference type="OMA" id="YVINTMG"/>
<dbReference type="Ensembl" id="ENSLOCT00000018691.1">
    <property type="protein sequence ID" value="ENSLOCP00000018659.1"/>
    <property type="gene ID" value="ENSLOCG00000015162.1"/>
</dbReference>
<dbReference type="PANTHER" id="PTHR12832">
    <property type="entry name" value="TESTIS-SPECIFIC PROTEIN PBS13 T-COMPLEX 11"/>
    <property type="match status" value="1"/>
</dbReference>
<reference evidence="2" key="3">
    <citation type="submission" date="2025-09" db="UniProtKB">
        <authorList>
            <consortium name="Ensembl"/>
        </authorList>
    </citation>
    <scope>IDENTIFICATION</scope>
</reference>
<reference evidence="3" key="1">
    <citation type="submission" date="2011-12" db="EMBL/GenBank/DDBJ databases">
        <title>The Draft Genome of Lepisosteus oculatus.</title>
        <authorList>
            <consortium name="The Broad Institute Genome Assembly &amp; Analysis Group"/>
            <consortium name="Computational R&amp;D Group"/>
            <consortium name="and Sequencing Platform"/>
            <person name="Di Palma F."/>
            <person name="Alfoldi J."/>
            <person name="Johnson J."/>
            <person name="Berlin A."/>
            <person name="Gnerre S."/>
            <person name="Jaffe D."/>
            <person name="MacCallum I."/>
            <person name="Young S."/>
            <person name="Walker B.J."/>
            <person name="Lander E.S."/>
            <person name="Lindblad-Toh K."/>
        </authorList>
    </citation>
    <scope>NUCLEOTIDE SEQUENCE [LARGE SCALE GENOMIC DNA]</scope>
</reference>
<dbReference type="InParanoid" id="W5NDF0"/>
<comment type="similarity">
    <text evidence="1">Belongs to the TCP11 family.</text>
</comment>
<dbReference type="STRING" id="7918.ENSLOCP00000018659"/>
<organism evidence="2 3">
    <name type="scientific">Lepisosteus oculatus</name>
    <name type="common">Spotted gar</name>
    <dbReference type="NCBI Taxonomy" id="7918"/>
    <lineage>
        <taxon>Eukaryota</taxon>
        <taxon>Metazoa</taxon>
        <taxon>Chordata</taxon>
        <taxon>Craniata</taxon>
        <taxon>Vertebrata</taxon>
        <taxon>Euteleostomi</taxon>
        <taxon>Actinopterygii</taxon>
        <taxon>Neopterygii</taxon>
        <taxon>Holostei</taxon>
        <taxon>Semionotiformes</taxon>
        <taxon>Lepisosteidae</taxon>
        <taxon>Lepisosteus</taxon>
    </lineage>
</organism>
<dbReference type="Proteomes" id="UP000018468">
    <property type="component" value="Linkage group LG8"/>
</dbReference>
<dbReference type="Bgee" id="ENSLOCG00000015162">
    <property type="expression patterns" value="Expressed in zone of skin and 13 other cell types or tissues"/>
</dbReference>
<evidence type="ECO:0000313" key="3">
    <source>
        <dbReference type="Proteomes" id="UP000018468"/>
    </source>
</evidence>
<evidence type="ECO:0000313" key="2">
    <source>
        <dbReference type="Ensembl" id="ENSLOCP00000018659.1"/>
    </source>
</evidence>
<dbReference type="eggNOG" id="KOG1981">
    <property type="taxonomic scope" value="Eukaryota"/>
</dbReference>
<reference evidence="2" key="2">
    <citation type="submission" date="2025-08" db="UniProtKB">
        <authorList>
            <consortium name="Ensembl"/>
        </authorList>
    </citation>
    <scope>IDENTIFICATION</scope>
</reference>
<dbReference type="PANTHER" id="PTHR12832:SF17">
    <property type="entry name" value="T-COMPLEX PROTEIN 11-LIKE PROTEIN 2"/>
    <property type="match status" value="1"/>
</dbReference>
<dbReference type="AlphaFoldDB" id="W5NDF0"/>